<keyword evidence="3" id="KW-0732">Signal</keyword>
<evidence type="ECO:0008006" key="6">
    <source>
        <dbReference type="Google" id="ProtNLM"/>
    </source>
</evidence>
<evidence type="ECO:0000313" key="5">
    <source>
        <dbReference type="Proteomes" id="UP000287173"/>
    </source>
</evidence>
<gene>
    <name evidence="4" type="ORF">CSW30_08870</name>
</gene>
<feature type="non-terminal residue" evidence="4">
    <location>
        <position position="271"/>
    </location>
</feature>
<evidence type="ECO:0000256" key="1">
    <source>
        <dbReference type="ARBA" id="ARBA00007613"/>
    </source>
</evidence>
<reference evidence="4 5" key="1">
    <citation type="journal article" date="2019" name="Extremophiles">
        <title>Biogeography of thermophiles and predominance of Thermus scotoductus in domestic water heaters.</title>
        <authorList>
            <person name="Wilpiszeski R.L."/>
            <person name="Zhang Z."/>
            <person name="House C.H."/>
        </authorList>
    </citation>
    <scope>NUCLEOTIDE SEQUENCE [LARGE SCALE GENOMIC DNA]</scope>
    <source>
        <strain evidence="4 5">17_S17</strain>
    </source>
</reference>
<dbReference type="RefSeq" id="WP_126218636.1">
    <property type="nucleotide sequence ID" value="NZ_PEMG01000284.1"/>
</dbReference>
<comment type="caution">
    <text evidence="4">The sequence shown here is derived from an EMBL/GenBank/DDBJ whole genome shotgun (WGS) entry which is preliminary data.</text>
</comment>
<name>A0A430UNE2_THESC</name>
<feature type="chain" id="PRO_5019352329" description="Transporter" evidence="3">
    <location>
        <begin position="17"/>
        <end position="271"/>
    </location>
</feature>
<sequence>MARSLAALLLLAWALAQGLTPREVQVLERLVAEALPRDPAYLRALADLEAARSSLGLLGALSAEAGASLSGDYGQVSPSYRLSVSLNLAELFRDKGPALRALEAQAEDAARAVRLRVAEAFFRWLAAREAARAAADGVEAREAELKAVQARARVGGATPAEVLAAAERLSQARLALYRANLDLALALEGLARAVGLPLEALRALLRPLEEGGGTPVPPHPQGGLSVALGGSYGKSGSASDPGPGPRRVRAPRGQVGGGGAPLRLPGPRPHP</sequence>
<dbReference type="InterPro" id="IPR003423">
    <property type="entry name" value="OMP_efflux"/>
</dbReference>
<dbReference type="SUPFAM" id="SSF56954">
    <property type="entry name" value="Outer membrane efflux proteins (OEP)"/>
    <property type="match status" value="1"/>
</dbReference>
<accession>A0A430UNE2</accession>
<feature type="region of interest" description="Disordered" evidence="2">
    <location>
        <begin position="212"/>
        <end position="271"/>
    </location>
</feature>
<dbReference type="Gene3D" id="1.20.1600.10">
    <property type="entry name" value="Outer membrane efflux proteins (OEP)"/>
    <property type="match status" value="1"/>
</dbReference>
<dbReference type="AlphaFoldDB" id="A0A430UNE2"/>
<protein>
    <recommendedName>
        <fullName evidence="6">Transporter</fullName>
    </recommendedName>
</protein>
<dbReference type="EMBL" id="PEMG01000284">
    <property type="protein sequence ID" value="RTI07361.1"/>
    <property type="molecule type" value="Genomic_DNA"/>
</dbReference>
<evidence type="ECO:0000313" key="4">
    <source>
        <dbReference type="EMBL" id="RTI07361.1"/>
    </source>
</evidence>
<evidence type="ECO:0000256" key="3">
    <source>
        <dbReference type="SAM" id="SignalP"/>
    </source>
</evidence>
<dbReference type="GO" id="GO:0015562">
    <property type="term" value="F:efflux transmembrane transporter activity"/>
    <property type="evidence" value="ECO:0007669"/>
    <property type="project" value="InterPro"/>
</dbReference>
<proteinExistence type="inferred from homology"/>
<comment type="similarity">
    <text evidence="1">Belongs to the outer membrane factor (OMF) (TC 1.B.17) family.</text>
</comment>
<dbReference type="Pfam" id="PF02321">
    <property type="entry name" value="OEP"/>
    <property type="match status" value="1"/>
</dbReference>
<feature type="signal peptide" evidence="3">
    <location>
        <begin position="1"/>
        <end position="16"/>
    </location>
</feature>
<evidence type="ECO:0000256" key="2">
    <source>
        <dbReference type="SAM" id="MobiDB-lite"/>
    </source>
</evidence>
<organism evidence="4 5">
    <name type="scientific">Thermus scotoductus</name>
    <dbReference type="NCBI Taxonomy" id="37636"/>
    <lineage>
        <taxon>Bacteria</taxon>
        <taxon>Thermotogati</taxon>
        <taxon>Deinococcota</taxon>
        <taxon>Deinococci</taxon>
        <taxon>Thermales</taxon>
        <taxon>Thermaceae</taxon>
        <taxon>Thermus</taxon>
    </lineage>
</organism>
<dbReference type="Proteomes" id="UP000287173">
    <property type="component" value="Unassembled WGS sequence"/>
</dbReference>